<dbReference type="Gene3D" id="3.30.70.100">
    <property type="match status" value="1"/>
</dbReference>
<proteinExistence type="predicted"/>
<dbReference type="Proteomes" id="UP001596425">
    <property type="component" value="Unassembled WGS sequence"/>
</dbReference>
<evidence type="ECO:0000313" key="3">
    <source>
        <dbReference type="Proteomes" id="UP001596425"/>
    </source>
</evidence>
<dbReference type="EMBL" id="JBHSVR010000001">
    <property type="protein sequence ID" value="MFC6632904.1"/>
    <property type="molecule type" value="Genomic_DNA"/>
</dbReference>
<name>A0ABW1YNK9_9GAMM</name>
<keyword evidence="3" id="KW-1185">Reference proteome</keyword>
<organism evidence="2 3">
    <name type="scientific">Microbulbifer taiwanensis</name>
    <dbReference type="NCBI Taxonomy" id="986746"/>
    <lineage>
        <taxon>Bacteria</taxon>
        <taxon>Pseudomonadati</taxon>
        <taxon>Pseudomonadota</taxon>
        <taxon>Gammaproteobacteria</taxon>
        <taxon>Cellvibrionales</taxon>
        <taxon>Microbulbiferaceae</taxon>
        <taxon>Microbulbifer</taxon>
    </lineage>
</organism>
<sequence>MAIPKSSRKIFRLDSFQVPQAARAEFLARVRQTHELLRRQSGFVQDRLLEKPATEGKFILVTMVEWQSPESVALAREAVAIMHRETGFNPQVFLARLGIEAEIGNFTEIET</sequence>
<reference evidence="3" key="1">
    <citation type="journal article" date="2019" name="Int. J. Syst. Evol. Microbiol.">
        <title>The Global Catalogue of Microorganisms (GCM) 10K type strain sequencing project: providing services to taxonomists for standard genome sequencing and annotation.</title>
        <authorList>
            <consortium name="The Broad Institute Genomics Platform"/>
            <consortium name="The Broad Institute Genome Sequencing Center for Infectious Disease"/>
            <person name="Wu L."/>
            <person name="Ma J."/>
        </authorList>
    </citation>
    <scope>NUCLEOTIDE SEQUENCE [LARGE SCALE GENOMIC DNA]</scope>
    <source>
        <strain evidence="3">CGMCC 1.13718</strain>
    </source>
</reference>
<keyword evidence="2" id="KW-0503">Monooxygenase</keyword>
<dbReference type="EC" id="1.14.-.-" evidence="2"/>
<dbReference type="InterPro" id="IPR007138">
    <property type="entry name" value="ABM_dom"/>
</dbReference>
<dbReference type="SUPFAM" id="SSF54909">
    <property type="entry name" value="Dimeric alpha+beta barrel"/>
    <property type="match status" value="1"/>
</dbReference>
<dbReference type="RefSeq" id="WP_193189671.1">
    <property type="nucleotide sequence ID" value="NZ_JBHSVR010000001.1"/>
</dbReference>
<dbReference type="GO" id="GO:0004497">
    <property type="term" value="F:monooxygenase activity"/>
    <property type="evidence" value="ECO:0007669"/>
    <property type="project" value="UniProtKB-KW"/>
</dbReference>
<keyword evidence="2" id="KW-0560">Oxidoreductase</keyword>
<comment type="caution">
    <text evidence="2">The sequence shown here is derived from an EMBL/GenBank/DDBJ whole genome shotgun (WGS) entry which is preliminary data.</text>
</comment>
<protein>
    <submittedName>
        <fullName evidence="2">Antibiotic biosynthesis monooxygenase family protein</fullName>
        <ecNumber evidence="2">1.14.-.-</ecNumber>
    </submittedName>
</protein>
<dbReference type="Pfam" id="PF03992">
    <property type="entry name" value="ABM"/>
    <property type="match status" value="1"/>
</dbReference>
<dbReference type="InterPro" id="IPR011008">
    <property type="entry name" value="Dimeric_a/b-barrel"/>
</dbReference>
<evidence type="ECO:0000259" key="1">
    <source>
        <dbReference type="Pfam" id="PF03992"/>
    </source>
</evidence>
<feature type="domain" description="ABM" evidence="1">
    <location>
        <begin position="15"/>
        <end position="71"/>
    </location>
</feature>
<gene>
    <name evidence="2" type="ORF">ACFQBM_06425</name>
</gene>
<accession>A0ABW1YNK9</accession>
<evidence type="ECO:0000313" key="2">
    <source>
        <dbReference type="EMBL" id="MFC6632904.1"/>
    </source>
</evidence>